<keyword evidence="1" id="KW-0175">Coiled coil</keyword>
<feature type="transmembrane region" description="Helical" evidence="2">
    <location>
        <begin position="88"/>
        <end position="114"/>
    </location>
</feature>
<dbReference type="AlphaFoldDB" id="A0AA95EU92"/>
<proteinExistence type="predicted"/>
<accession>A0AA95EU92</accession>
<feature type="transmembrane region" description="Helical" evidence="2">
    <location>
        <begin position="228"/>
        <end position="248"/>
    </location>
</feature>
<evidence type="ECO:0000313" key="4">
    <source>
        <dbReference type="Proteomes" id="UP001178662"/>
    </source>
</evidence>
<feature type="transmembrane region" description="Helical" evidence="2">
    <location>
        <begin position="319"/>
        <end position="338"/>
    </location>
</feature>
<dbReference type="Pfam" id="PF22564">
    <property type="entry name" value="HAAS"/>
    <property type="match status" value="1"/>
</dbReference>
<keyword evidence="2" id="KW-0812">Transmembrane</keyword>
<organism evidence="3 4">
    <name type="scientific">Candidatus Cohnella colombiensis</name>
    <dbReference type="NCBI Taxonomy" id="3121368"/>
    <lineage>
        <taxon>Bacteria</taxon>
        <taxon>Bacillati</taxon>
        <taxon>Bacillota</taxon>
        <taxon>Bacilli</taxon>
        <taxon>Bacillales</taxon>
        <taxon>Paenibacillaceae</taxon>
        <taxon>Cohnella</taxon>
    </lineage>
</organism>
<reference evidence="3" key="1">
    <citation type="submission" date="2023-03" db="EMBL/GenBank/DDBJ databases">
        <title>Andean soil-derived lignocellulolytic bacterial consortium as a source of novel taxa and putative plastic-active enzymes.</title>
        <authorList>
            <person name="Diaz-Garcia L."/>
            <person name="Chuvochina M."/>
            <person name="Feuerriegel G."/>
            <person name="Bunk B."/>
            <person name="Sproer C."/>
            <person name="Streit W.R."/>
            <person name="Rodriguez L.M."/>
            <person name="Overmann J."/>
            <person name="Jimenez D.J."/>
        </authorList>
    </citation>
    <scope>NUCLEOTIDE SEQUENCE</scope>
    <source>
        <strain evidence="3">MAG 2441</strain>
    </source>
</reference>
<feature type="transmembrane region" description="Helical" evidence="2">
    <location>
        <begin position="260"/>
        <end position="280"/>
    </location>
</feature>
<name>A0AA95EU92_9BACL</name>
<feature type="coiled-coil region" evidence="1">
    <location>
        <begin position="27"/>
        <end position="58"/>
    </location>
</feature>
<keyword evidence="4" id="KW-1185">Reference proteome</keyword>
<keyword evidence="2" id="KW-0472">Membrane</keyword>
<gene>
    <name evidence="3" type="ORF">P0Y55_13365</name>
</gene>
<dbReference type="EMBL" id="CP119317">
    <property type="protein sequence ID" value="WEK53563.1"/>
    <property type="molecule type" value="Genomic_DNA"/>
</dbReference>
<feature type="transmembrane region" description="Helical" evidence="2">
    <location>
        <begin position="188"/>
        <end position="208"/>
    </location>
</feature>
<evidence type="ECO:0000256" key="1">
    <source>
        <dbReference type="SAM" id="Coils"/>
    </source>
</evidence>
<keyword evidence="2" id="KW-1133">Transmembrane helix</keyword>
<dbReference type="Proteomes" id="UP001178662">
    <property type="component" value="Chromosome"/>
</dbReference>
<protein>
    <submittedName>
        <fullName evidence="3">Uncharacterized protein</fullName>
    </submittedName>
</protein>
<evidence type="ECO:0000313" key="3">
    <source>
        <dbReference type="EMBL" id="WEK53563.1"/>
    </source>
</evidence>
<evidence type="ECO:0000256" key="2">
    <source>
        <dbReference type="SAM" id="Phobius"/>
    </source>
</evidence>
<sequence>MAAVKNEQELIDRYVYAVTSKLPVSQRAEIERDIRGLIEDMSEERAQGREDHANLVEEVLSELGHPSKLAAQYRETKRYLIGPELFDMYWVVMKIVALWSLVGLSIAYGIQIFLDPSRALKLFIEYIGVSLFSVIVHVFAWVTVIFAIFEYTGVKAADIGRKKKGPWHPSELPSIPHIGARIRLSSSVVSMMFFIFFFVLFVYSNLLGVHLHVGFSAYTFIPIWDYEVVQQLLPFFFGMLALYILREVFKLLFGQWTKKLVLYTLAVDVVIFIIYVFLFVDQSIWNPNFMSEMLAAGAVTQDLSASTDSYTTVSRIWEFIQEGALVIIAIAMILENAINFSRATRSRVSTKKHVAG</sequence>
<feature type="transmembrane region" description="Helical" evidence="2">
    <location>
        <begin position="126"/>
        <end position="154"/>
    </location>
</feature>